<reference evidence="3 5" key="2">
    <citation type="submission" date="2018-12" db="EMBL/GenBank/DDBJ databases">
        <authorList>
            <consortium name="Pathogen Informatics"/>
        </authorList>
    </citation>
    <scope>NUCLEOTIDE SEQUENCE [LARGE SCALE GENOMIC DNA]</scope>
    <source>
        <strain evidence="3 5">NCTC11976</strain>
    </source>
</reference>
<dbReference type="OrthoDB" id="8456100at2"/>
<organism evidence="2 4">
    <name type="scientific">Legionella cherrii</name>
    <dbReference type="NCBI Taxonomy" id="28084"/>
    <lineage>
        <taxon>Bacteria</taxon>
        <taxon>Pseudomonadati</taxon>
        <taxon>Pseudomonadota</taxon>
        <taxon>Gammaproteobacteria</taxon>
        <taxon>Legionellales</taxon>
        <taxon>Legionellaceae</taxon>
        <taxon>Legionella</taxon>
    </lineage>
</organism>
<accession>A0A0W0SBB5</accession>
<dbReference type="PATRIC" id="fig|28084.5.peg.2979"/>
<feature type="transmembrane region" description="Helical" evidence="1">
    <location>
        <begin position="97"/>
        <end position="117"/>
    </location>
</feature>
<feature type="transmembrane region" description="Helical" evidence="1">
    <location>
        <begin position="12"/>
        <end position="29"/>
    </location>
</feature>
<feature type="transmembrane region" description="Helical" evidence="1">
    <location>
        <begin position="292"/>
        <end position="310"/>
    </location>
</feature>
<evidence type="ECO:0000313" key="3">
    <source>
        <dbReference type="EMBL" id="VEB34455.1"/>
    </source>
</evidence>
<evidence type="ECO:0000313" key="2">
    <source>
        <dbReference type="EMBL" id="KTC80730.1"/>
    </source>
</evidence>
<dbReference type="RefSeq" id="WP_028382488.1">
    <property type="nucleotide sequence ID" value="NZ_CAAAIT010000005.1"/>
</dbReference>
<feature type="transmembrane region" description="Helical" evidence="1">
    <location>
        <begin position="357"/>
        <end position="376"/>
    </location>
</feature>
<keyword evidence="1" id="KW-1133">Transmembrane helix</keyword>
<dbReference type="Proteomes" id="UP000277577">
    <property type="component" value="Chromosome"/>
</dbReference>
<keyword evidence="1" id="KW-0812">Transmembrane</keyword>
<evidence type="ECO:0008006" key="6">
    <source>
        <dbReference type="Google" id="ProtNLM"/>
    </source>
</evidence>
<name>A0A0W0SBB5_9GAMM</name>
<reference evidence="2 4" key="1">
    <citation type="submission" date="2015-11" db="EMBL/GenBank/DDBJ databases">
        <title>Genomic analysis of 38 Legionella species identifies large and diverse effector repertoires.</title>
        <authorList>
            <person name="Burstein D."/>
            <person name="Amaro F."/>
            <person name="Zusman T."/>
            <person name="Lifshitz Z."/>
            <person name="Cohen O."/>
            <person name="Gilbert J.A."/>
            <person name="Pupko T."/>
            <person name="Shuman H.A."/>
            <person name="Segal G."/>
        </authorList>
    </citation>
    <scope>NUCLEOTIDE SEQUENCE [LARGE SCALE GENOMIC DNA]</scope>
    <source>
        <strain evidence="2 4">ORW</strain>
    </source>
</reference>
<dbReference type="STRING" id="28084.Lche_2750"/>
<gene>
    <name evidence="2" type="ORF">Lche_2750</name>
    <name evidence="3" type="ORF">NCTC11976_00850</name>
</gene>
<feature type="transmembrane region" description="Helical" evidence="1">
    <location>
        <begin position="189"/>
        <end position="209"/>
    </location>
</feature>
<dbReference type="EMBL" id="LNXW01000013">
    <property type="protein sequence ID" value="KTC80730.1"/>
    <property type="molecule type" value="Genomic_DNA"/>
</dbReference>
<sequence>MFSFPFFNRLNNHWLVLALFFILASLWLMKTWGPAPIILTNGDAGNVSSIVASKISPERFANDPLYSDAQNFKFYWTISIPLTQFLTYFTHDIGQSYLFLIWPIIFLQLIGFYLLGLDLFSNRGWAFLLALLSLSPIYVFPGELWGQLDVPLTRGYYGALFPFLLLVSLKNNNKVWFPMIVMGLCGLSVYVHPVSGPSVSFACLTALFMCKQTGRGWGKQVLVVFAAGMMFLMVAAPFIITFFSGFPSSESLHNNSSSAIAAHYMTQAAGPQYYNALSILQSLYSLLFQGKWNWFWLIGLIGLLIAPTFSKKPQYERKFFIFFIVGLLISSVGIAWLDQSIAKMYGRYPAEIDLIRNCRYLIPLLLIGAVRFFANIEIKIPNTYRLVFGCLILIFVYRWFIDFPTTFSNFVFNQIQHNQIEDQINNLSNKKMLNYIKSLPPGSKIMAFSLDGESNGLIEDLMLAIRYSSFQPIAHLKKDLNFLSYSGRGLKILEWQKEAEQLALIKKESDQTRLKLLKEFMQAHEVKLLLAYEPDISAELRNLFNSQFKLLYKQINFSLYAYNPDDSIVSVH</sequence>
<protein>
    <recommendedName>
        <fullName evidence="6">Transmembrane protein</fullName>
    </recommendedName>
</protein>
<feature type="transmembrane region" description="Helical" evidence="1">
    <location>
        <begin position="383"/>
        <end position="401"/>
    </location>
</feature>
<evidence type="ECO:0000313" key="4">
    <source>
        <dbReference type="Proteomes" id="UP000054921"/>
    </source>
</evidence>
<dbReference type="EMBL" id="LR134173">
    <property type="protein sequence ID" value="VEB34455.1"/>
    <property type="molecule type" value="Genomic_DNA"/>
</dbReference>
<keyword evidence="5" id="KW-1185">Reference proteome</keyword>
<feature type="transmembrane region" description="Helical" evidence="1">
    <location>
        <begin position="319"/>
        <end position="337"/>
    </location>
</feature>
<evidence type="ECO:0000256" key="1">
    <source>
        <dbReference type="SAM" id="Phobius"/>
    </source>
</evidence>
<feature type="transmembrane region" description="Helical" evidence="1">
    <location>
        <begin position="123"/>
        <end position="140"/>
    </location>
</feature>
<keyword evidence="1" id="KW-0472">Membrane</keyword>
<evidence type="ECO:0000313" key="5">
    <source>
        <dbReference type="Proteomes" id="UP000277577"/>
    </source>
</evidence>
<dbReference type="Proteomes" id="UP000054921">
    <property type="component" value="Unassembled WGS sequence"/>
</dbReference>
<feature type="transmembrane region" description="Helical" evidence="1">
    <location>
        <begin position="221"/>
        <end position="246"/>
    </location>
</feature>
<proteinExistence type="predicted"/>
<dbReference type="AlphaFoldDB" id="A0A0W0SBB5"/>